<dbReference type="PANTHER" id="PTHR20854:SF4">
    <property type="entry name" value="INOSITOL-1-MONOPHOSPHATASE-RELATED"/>
    <property type="match status" value="1"/>
</dbReference>
<evidence type="ECO:0000313" key="10">
    <source>
        <dbReference type="Proteomes" id="UP001575181"/>
    </source>
</evidence>
<dbReference type="InterPro" id="IPR000760">
    <property type="entry name" value="Inositol_monophosphatase-like"/>
</dbReference>
<dbReference type="Gene3D" id="3.40.190.80">
    <property type="match status" value="1"/>
</dbReference>
<evidence type="ECO:0000256" key="4">
    <source>
        <dbReference type="ARBA" id="ARBA00022723"/>
    </source>
</evidence>
<organism evidence="9 10">
    <name type="scientific">Thiohalorhabdus methylotrophus</name>
    <dbReference type="NCBI Taxonomy" id="3242694"/>
    <lineage>
        <taxon>Bacteria</taxon>
        <taxon>Pseudomonadati</taxon>
        <taxon>Pseudomonadota</taxon>
        <taxon>Gammaproteobacteria</taxon>
        <taxon>Thiohalorhabdales</taxon>
        <taxon>Thiohalorhabdaceae</taxon>
        <taxon>Thiohalorhabdus</taxon>
    </lineage>
</organism>
<keyword evidence="6" id="KW-0804">Transcription</keyword>
<reference evidence="9 10" key="1">
    <citation type="submission" date="2024-08" db="EMBL/GenBank/DDBJ databases">
        <title>Whole-genome sequencing of halo(alkali)philic microorganisms from hypersaline lakes.</title>
        <authorList>
            <person name="Sorokin D.Y."/>
            <person name="Merkel A.Y."/>
            <person name="Messina E."/>
            <person name="Yakimov M."/>
        </authorList>
    </citation>
    <scope>NUCLEOTIDE SEQUENCE [LARGE SCALE GENOMIC DNA]</scope>
    <source>
        <strain evidence="9 10">Cl-TMA</strain>
    </source>
</reference>
<comment type="catalytic activity">
    <reaction evidence="1 8">
        <text>a myo-inositol phosphate + H2O = myo-inositol + phosphate</text>
        <dbReference type="Rhea" id="RHEA:24056"/>
        <dbReference type="ChEBI" id="CHEBI:15377"/>
        <dbReference type="ChEBI" id="CHEBI:17268"/>
        <dbReference type="ChEBI" id="CHEBI:43474"/>
        <dbReference type="ChEBI" id="CHEBI:84139"/>
        <dbReference type="EC" id="3.1.3.25"/>
    </reaction>
</comment>
<dbReference type="RefSeq" id="WP_373655624.1">
    <property type="nucleotide sequence ID" value="NZ_JBGUAW010000005.1"/>
</dbReference>
<dbReference type="PRINTS" id="PR01959">
    <property type="entry name" value="SBIMPHPHTASE"/>
</dbReference>
<dbReference type="EC" id="3.1.3.25" evidence="8"/>
<dbReference type="GO" id="GO:0016787">
    <property type="term" value="F:hydrolase activity"/>
    <property type="evidence" value="ECO:0007669"/>
    <property type="project" value="UniProtKB-KW"/>
</dbReference>
<evidence type="ECO:0000256" key="8">
    <source>
        <dbReference type="RuleBase" id="RU364068"/>
    </source>
</evidence>
<keyword evidence="6" id="KW-0805">Transcription regulation</keyword>
<proteinExistence type="inferred from homology"/>
<dbReference type="PROSITE" id="PS00630">
    <property type="entry name" value="IMP_2"/>
    <property type="match status" value="1"/>
</dbReference>
<comment type="caution">
    <text evidence="9">The sequence shown here is derived from an EMBL/GenBank/DDBJ whole genome shotgun (WGS) entry which is preliminary data.</text>
</comment>
<dbReference type="InterPro" id="IPR022337">
    <property type="entry name" value="Inositol_monophosphatase_SuhB"/>
</dbReference>
<keyword evidence="5 8" id="KW-0378">Hydrolase</keyword>
<evidence type="ECO:0000256" key="6">
    <source>
        <dbReference type="ARBA" id="ARBA00022814"/>
    </source>
</evidence>
<dbReference type="Gene3D" id="3.30.540.10">
    <property type="entry name" value="Fructose-1,6-Bisphosphatase, subunit A, domain 1"/>
    <property type="match status" value="1"/>
</dbReference>
<dbReference type="SUPFAM" id="SSF56655">
    <property type="entry name" value="Carbohydrate phosphatase"/>
    <property type="match status" value="1"/>
</dbReference>
<evidence type="ECO:0000256" key="7">
    <source>
        <dbReference type="ARBA" id="ARBA00022842"/>
    </source>
</evidence>
<evidence type="ECO:0000256" key="2">
    <source>
        <dbReference type="ARBA" id="ARBA00001946"/>
    </source>
</evidence>
<evidence type="ECO:0000256" key="3">
    <source>
        <dbReference type="ARBA" id="ARBA00009759"/>
    </source>
</evidence>
<dbReference type="CDD" id="cd01639">
    <property type="entry name" value="IMPase"/>
    <property type="match status" value="1"/>
</dbReference>
<comment type="similarity">
    <text evidence="3 8">Belongs to the inositol monophosphatase superfamily.</text>
</comment>
<sequence length="266" mass="29380">MHPMLNTAVRAARSAGDLIVRAFDRVDELTVSSKGHHDFVTQVDQAAEETIVNALHKAYPDHTILGEEGGAHGEGSRYRWIIDPLDGTTNFLQGLPHFAVSIALEVDGKLDQAVIYDPVKNDLFVASKGAGAQLNERRIRVPERRGLDGALLATGFPFRYPHLMEAYLDTFRSYIRQTSGIRRWGSAALDLAYTACGRYDGYWEFKLNPWDVAAGALIVREAGGIVTDFDGGDDFFTSGNILAASPRVHRAMLSELRSHVPADQRR</sequence>
<name>A0ABV4TWD3_9GAMM</name>
<accession>A0ABV4TWD3</accession>
<comment type="cofactor">
    <cofactor evidence="2 8">
        <name>Mg(2+)</name>
        <dbReference type="ChEBI" id="CHEBI:18420"/>
    </cofactor>
</comment>
<keyword evidence="10" id="KW-1185">Reference proteome</keyword>
<dbReference type="Proteomes" id="UP001575181">
    <property type="component" value="Unassembled WGS sequence"/>
</dbReference>
<dbReference type="Pfam" id="PF00459">
    <property type="entry name" value="Inositol_P"/>
    <property type="match status" value="1"/>
</dbReference>
<keyword evidence="6" id="KW-0889">Transcription antitermination</keyword>
<dbReference type="PRINTS" id="PR00377">
    <property type="entry name" value="IMPHPHTASES"/>
</dbReference>
<evidence type="ECO:0000256" key="5">
    <source>
        <dbReference type="ARBA" id="ARBA00022801"/>
    </source>
</evidence>
<evidence type="ECO:0000313" key="9">
    <source>
        <dbReference type="EMBL" id="MFA9460838.1"/>
    </source>
</evidence>
<evidence type="ECO:0000256" key="1">
    <source>
        <dbReference type="ARBA" id="ARBA00001033"/>
    </source>
</evidence>
<gene>
    <name evidence="9" type="ORF">ACERLL_08375</name>
</gene>
<keyword evidence="7 8" id="KW-0460">Magnesium</keyword>
<keyword evidence="4 8" id="KW-0479">Metal-binding</keyword>
<dbReference type="InterPro" id="IPR020550">
    <property type="entry name" value="Inositol_monophosphatase_CS"/>
</dbReference>
<dbReference type="InterPro" id="IPR033942">
    <property type="entry name" value="IMPase"/>
</dbReference>
<dbReference type="EMBL" id="JBGUAW010000005">
    <property type="protein sequence ID" value="MFA9460838.1"/>
    <property type="molecule type" value="Genomic_DNA"/>
</dbReference>
<protein>
    <recommendedName>
        <fullName evidence="8">Inositol-1-monophosphatase</fullName>
        <ecNumber evidence="8">3.1.3.25</ecNumber>
    </recommendedName>
</protein>
<dbReference type="PANTHER" id="PTHR20854">
    <property type="entry name" value="INOSITOL MONOPHOSPHATASE"/>
    <property type="match status" value="1"/>
</dbReference>